<dbReference type="FunFam" id="3.30.200.20:FF:000432">
    <property type="entry name" value="LRR receptor-like serine/threonine-protein kinase EFR"/>
    <property type="match status" value="1"/>
</dbReference>
<keyword evidence="13" id="KW-0677">Repeat</keyword>
<dbReference type="EnsemblPlants" id="TraesCS7A02G377900.1">
    <property type="protein sequence ID" value="TraesCS7A02G377900.1"/>
    <property type="gene ID" value="TraesCS7A02G377900"/>
</dbReference>
<evidence type="ECO:0000256" key="16">
    <source>
        <dbReference type="ARBA" id="ARBA00022840"/>
    </source>
</evidence>
<comment type="function">
    <text evidence="23">Receptor kinase that detects X.oryzae pv. oryzae protein Ax21 to promote innate immunity. Following X.oryzae pv. oryzae protein Ax21 detection, undergoes cleavage, releasing the processed protein kinase Xa21 chain.</text>
</comment>
<reference evidence="29" key="1">
    <citation type="submission" date="2018-08" db="EMBL/GenBank/DDBJ databases">
        <authorList>
            <person name="Rossello M."/>
        </authorList>
    </citation>
    <scope>NUCLEOTIDE SEQUENCE [LARGE SCALE GENOMIC DNA]</scope>
    <source>
        <strain evidence="29">cv. Chinese Spring</strain>
    </source>
</reference>
<dbReference type="Pfam" id="PF13855">
    <property type="entry name" value="LRR_8"/>
    <property type="match status" value="1"/>
</dbReference>
<dbReference type="GO" id="GO:0038023">
    <property type="term" value="F:signaling receptor activity"/>
    <property type="evidence" value="ECO:0000318"/>
    <property type="project" value="GO_Central"/>
</dbReference>
<feature type="transmembrane region" description="Helical" evidence="27">
    <location>
        <begin position="835"/>
        <end position="858"/>
    </location>
</feature>
<keyword evidence="8" id="KW-0597">Phosphoprotein</keyword>
<dbReference type="PANTHER" id="PTHR48052">
    <property type="entry name" value="UNNAMED PRODUCT"/>
    <property type="match status" value="1"/>
</dbReference>
<dbReference type="SUPFAM" id="SSF52058">
    <property type="entry name" value="L domain-like"/>
    <property type="match status" value="2"/>
</dbReference>
<dbReference type="FunFam" id="3.80.10.10:FF:000288">
    <property type="entry name" value="LRR receptor-like serine/threonine-protein kinase EFR"/>
    <property type="match status" value="1"/>
</dbReference>
<dbReference type="InterPro" id="IPR008271">
    <property type="entry name" value="Ser/Thr_kinase_AS"/>
</dbReference>
<evidence type="ECO:0000256" key="23">
    <source>
        <dbReference type="ARBA" id="ARBA00054320"/>
    </source>
</evidence>
<keyword evidence="7" id="KW-0723">Serine/threonine-protein kinase</keyword>
<dbReference type="FunFam" id="3.80.10.10:FF:000383">
    <property type="entry name" value="Leucine-rich repeat receptor protein kinase EMS1"/>
    <property type="match status" value="1"/>
</dbReference>
<evidence type="ECO:0000256" key="1">
    <source>
        <dbReference type="ARBA" id="ARBA00004251"/>
    </source>
</evidence>
<keyword evidence="15" id="KW-0418">Kinase</keyword>
<evidence type="ECO:0000256" key="27">
    <source>
        <dbReference type="SAM" id="Phobius"/>
    </source>
</evidence>
<keyword evidence="20" id="KW-0325">Glycoprotein</keyword>
<dbReference type="InterPro" id="IPR003591">
    <property type="entry name" value="Leu-rich_rpt_typical-subtyp"/>
</dbReference>
<keyword evidence="10" id="KW-0808">Transferase</keyword>
<dbReference type="GO" id="GO:0005524">
    <property type="term" value="F:ATP binding"/>
    <property type="evidence" value="ECO:0007669"/>
    <property type="project" value="UniProtKB-UniRule"/>
</dbReference>
<dbReference type="FunFam" id="3.80.10.10:FF:000095">
    <property type="entry name" value="LRR receptor-like serine/threonine-protein kinase GSO1"/>
    <property type="match status" value="1"/>
</dbReference>
<evidence type="ECO:0000313" key="30">
    <source>
        <dbReference type="Proteomes" id="UP000019116"/>
    </source>
</evidence>
<reference evidence="29" key="2">
    <citation type="submission" date="2018-10" db="UniProtKB">
        <authorList>
            <consortium name="EnsemblPlants"/>
        </authorList>
    </citation>
    <scope>IDENTIFICATION</scope>
</reference>
<dbReference type="PROSITE" id="PS00108">
    <property type="entry name" value="PROTEIN_KINASE_ST"/>
    <property type="match status" value="1"/>
</dbReference>
<dbReference type="GO" id="GO:0009755">
    <property type="term" value="P:hormone-mediated signaling pathway"/>
    <property type="evidence" value="ECO:0000318"/>
    <property type="project" value="GO_Central"/>
</dbReference>
<dbReference type="GO" id="GO:0005886">
    <property type="term" value="C:plasma membrane"/>
    <property type="evidence" value="ECO:0000318"/>
    <property type="project" value="GO_Central"/>
</dbReference>
<dbReference type="Pfam" id="PF00560">
    <property type="entry name" value="LRR_1"/>
    <property type="match status" value="13"/>
</dbReference>
<dbReference type="Gene3D" id="3.80.10.10">
    <property type="entry name" value="Ribonuclease Inhibitor"/>
    <property type="match status" value="4"/>
</dbReference>
<dbReference type="SUPFAM" id="SSF52047">
    <property type="entry name" value="RNI-like"/>
    <property type="match status" value="1"/>
</dbReference>
<feature type="binding site" evidence="26">
    <location>
        <position position="923"/>
    </location>
    <ligand>
        <name>ATP</name>
        <dbReference type="ChEBI" id="CHEBI:30616"/>
    </ligand>
</feature>
<dbReference type="SMART" id="SM00369">
    <property type="entry name" value="LRR_TYP"/>
    <property type="match status" value="12"/>
</dbReference>
<keyword evidence="30" id="KW-1185">Reference proteome</keyword>
<keyword evidence="18 27" id="KW-0472">Membrane</keyword>
<dbReference type="Gramene" id="TraesARI7A03G03938570.1">
    <property type="protein sequence ID" value="TraesARI7A03G03938570.1"/>
    <property type="gene ID" value="TraesARI7A03G03938570"/>
</dbReference>
<protein>
    <recommendedName>
        <fullName evidence="25">Receptor kinase-like protein Xa21</fullName>
        <ecNumber evidence="5">2.7.11.1</ecNumber>
    </recommendedName>
</protein>
<evidence type="ECO:0000256" key="5">
    <source>
        <dbReference type="ARBA" id="ARBA00012513"/>
    </source>
</evidence>
<dbReference type="FunFam" id="3.80.10.10:FF:000275">
    <property type="entry name" value="Leucine-rich repeat receptor-like protein kinase"/>
    <property type="match status" value="1"/>
</dbReference>
<dbReference type="InterPro" id="IPR001245">
    <property type="entry name" value="Ser-Thr/Tyr_kinase_cat_dom"/>
</dbReference>
<evidence type="ECO:0000256" key="13">
    <source>
        <dbReference type="ARBA" id="ARBA00022737"/>
    </source>
</evidence>
<dbReference type="Proteomes" id="UP000019116">
    <property type="component" value="Chromosome 7A"/>
</dbReference>
<keyword evidence="12" id="KW-0732">Signal</keyword>
<dbReference type="Gramene" id="TraesCS7A02G377900.1">
    <property type="protein sequence ID" value="TraesCS7A02G377900.1"/>
    <property type="gene ID" value="TraesCS7A02G377900"/>
</dbReference>
<evidence type="ECO:0000256" key="15">
    <source>
        <dbReference type="ARBA" id="ARBA00022777"/>
    </source>
</evidence>
<evidence type="ECO:0000256" key="25">
    <source>
        <dbReference type="ARBA" id="ARBA00072040"/>
    </source>
</evidence>
<evidence type="ECO:0000256" key="9">
    <source>
        <dbReference type="ARBA" id="ARBA00022614"/>
    </source>
</evidence>
<dbReference type="Gramene" id="TraesROB_scaffold_011325_01G000400.1">
    <property type="protein sequence ID" value="TraesROB_scaffold_011325_01G000400.1"/>
    <property type="gene ID" value="TraesROB_scaffold_011325_01G000400"/>
</dbReference>
<evidence type="ECO:0000313" key="29">
    <source>
        <dbReference type="EnsemblPlants" id="TraesCS7A02G377900.1"/>
    </source>
</evidence>
<sequence length="1209" mass="130226">MLNPLYITMQSRKAHLCLPEPERSEQKQPAFGRNIVGAGLPVLVSLLLALAASTGSAHIPHAGTAASNSSDHSALLSFKALIRDDPLQALGSWGNRSTPMCQWHGVACGRRGRRRGRVVALDLGDLNLLGAVSASVANLTFLRRLRLAGNRLNGAVPSALGHLRYLKRLNLSDNSLDGAIPPSLSRCRQLDSISLGYNRLKGKIPRELAALPNLGLLELGRNELQGEIPHELGSLHNLVVLDLGHNQLGGTIPAEISNLVNLEYVDISNNKLTGEIPPGIGNLVKLDTLSLNSNQLSGSIPSSVGNLSVLGFLSLATNNLTGSIPALHNLSYLSVLNLGNNGLTGCIPPGLENLTSLSAISLSRNHLTGQIPASIGNLNLLELLYLSFNNLTGPIPHSIGNLHSLAEIGLENNELEGPLPPLLFNLSYLQVINVQSNYNLNGSFPFDMGNNLPGLQVFLAAYNQFHGSIPPSLCNASMIQMIQLLHNSLTGTIPSCLGIRLRSLSVLTIAENHIRATQDADWGFVSSLSNCSNLQVLDLGGNMLEGEIPSSVGTVSTNLEFLNMQDNSITGKIPEVVANLSNLRALFLDSNHLKGTIPTSLGKLKRLNLLNLGMNDLSGSIPPTFNNLTQLSELKLGGNMLSGSIPSSLMACPLQKLDLSNNSLGGPIPRDLFLINTLSIYMRLQNNLLTGDLPTELGNLKNIGELDFSGNLISGEIPISLGGCQTLQFLNVSRNNLQGTIPPSIMQMKALLMLDISHNNLSGSIPGFLGSMEGLASLNLSFNNLDGEVPTDGIFSKAASASASIMGNDGLCDGIPQLKLPHCSNLTTTKPTQKLVIIFSICGAVILIALVFALSTFYSKSRKMKANKQTSSIGEQYLRVSYAELVSATNGFASENLLGAGSFGSVYKGTMRIDDQQVVIAVKVLNLTQRGASRSFVAECETLKCVRHRNLMKILTVCSSIDSQSRDFKALVYEYLPNGNLDKWIHHHPIEDGENRSLHLRVRLQIAIDVASSLEYLHQHKPMPIIHCDLKPSNVLLDGEMIAHVGDFGLARFLHQDSEKSTSWGSMRGTIGYAAPEYGLGNQVSIHGDVYSYGILLLEMFSGKRPTESRFGESFGLHKYVQMALPERAAEVIDRDLLAETEDGKESSSNSNRNMDLRIACITSVLRTGISCSQETPTDRIQIGGALKELLAIRDRFDKEMCAEGEPAN</sequence>
<comment type="function">
    <text evidence="24">The processed protein kinase Xa21 chain released by protein cleavage after X.oryzae pv. oryzae protein Ax21 detection translocates into the nucleus where it can bind and regulate WRKY62, a transcription factor. Confers resistance to the bacterial pathogen X.oryzae pv. oryzae (Xoo).</text>
</comment>
<keyword evidence="9" id="KW-0433">Leucine-rich repeat</keyword>
<comment type="similarity">
    <text evidence="4">Belongs to the RLP family.</text>
</comment>
<comment type="catalytic activity">
    <reaction evidence="22">
        <text>L-seryl-[protein] + ATP = O-phospho-L-seryl-[protein] + ADP + H(+)</text>
        <dbReference type="Rhea" id="RHEA:17989"/>
        <dbReference type="Rhea" id="RHEA-COMP:9863"/>
        <dbReference type="Rhea" id="RHEA-COMP:11604"/>
        <dbReference type="ChEBI" id="CHEBI:15378"/>
        <dbReference type="ChEBI" id="CHEBI:29999"/>
        <dbReference type="ChEBI" id="CHEBI:30616"/>
        <dbReference type="ChEBI" id="CHEBI:83421"/>
        <dbReference type="ChEBI" id="CHEBI:456216"/>
        <dbReference type="EC" id="2.7.11.1"/>
    </reaction>
</comment>
<dbReference type="STRING" id="4565.A0A3B6RMR2"/>
<keyword evidence="14 26" id="KW-0547">Nucleotide-binding</keyword>
<evidence type="ECO:0000256" key="12">
    <source>
        <dbReference type="ARBA" id="ARBA00022729"/>
    </source>
</evidence>
<accession>A0A3B6RMR2</accession>
<evidence type="ECO:0000256" key="2">
    <source>
        <dbReference type="ARBA" id="ARBA00004389"/>
    </source>
</evidence>
<dbReference type="FunFam" id="1.10.510.10:FF:000358">
    <property type="entry name" value="Putative leucine-rich repeat receptor-like serine/threonine-protein kinase"/>
    <property type="match status" value="1"/>
</dbReference>
<evidence type="ECO:0000256" key="20">
    <source>
        <dbReference type="ARBA" id="ARBA00023180"/>
    </source>
</evidence>
<dbReference type="Gramene" id="TraesKAR7A01G0351620.1">
    <property type="protein sequence ID" value="cds.TraesKAR7A01G0351620.1"/>
    <property type="gene ID" value="TraesKAR7A01G0351620"/>
</dbReference>
<dbReference type="Gene3D" id="3.30.200.20">
    <property type="entry name" value="Phosphorylase Kinase, domain 1"/>
    <property type="match status" value="1"/>
</dbReference>
<dbReference type="Gene3D" id="1.10.510.10">
    <property type="entry name" value="Transferase(Phosphotransferase) domain 1"/>
    <property type="match status" value="1"/>
</dbReference>
<dbReference type="Pfam" id="PF07714">
    <property type="entry name" value="PK_Tyr_Ser-Thr"/>
    <property type="match status" value="1"/>
</dbReference>
<evidence type="ECO:0000256" key="17">
    <source>
        <dbReference type="ARBA" id="ARBA00022989"/>
    </source>
</evidence>
<dbReference type="PANTHER" id="PTHR48052:SF38">
    <property type="entry name" value="PROTEIN KINASE DOMAIN-CONTAINING PROTEIN"/>
    <property type="match status" value="1"/>
</dbReference>
<evidence type="ECO:0000256" key="3">
    <source>
        <dbReference type="ARBA" id="ARBA00008684"/>
    </source>
</evidence>
<evidence type="ECO:0000256" key="21">
    <source>
        <dbReference type="ARBA" id="ARBA00047899"/>
    </source>
</evidence>
<dbReference type="GO" id="GO:0005789">
    <property type="term" value="C:endoplasmic reticulum membrane"/>
    <property type="evidence" value="ECO:0007669"/>
    <property type="project" value="UniProtKB-SubCell"/>
</dbReference>
<keyword evidence="19" id="KW-0675">Receptor</keyword>
<dbReference type="GO" id="GO:0004674">
    <property type="term" value="F:protein serine/threonine kinase activity"/>
    <property type="evidence" value="ECO:0007669"/>
    <property type="project" value="UniProtKB-KW"/>
</dbReference>
<dbReference type="Gramene" id="TraesJAG7A03G03946580.1">
    <property type="protein sequence ID" value="TraesJAG7A03G03946580.1"/>
    <property type="gene ID" value="TraesJAG7A03G03946580"/>
</dbReference>
<evidence type="ECO:0000256" key="7">
    <source>
        <dbReference type="ARBA" id="ARBA00022527"/>
    </source>
</evidence>
<keyword evidence="17 27" id="KW-1133">Transmembrane helix</keyword>
<keyword evidence="6" id="KW-1003">Cell membrane</keyword>
<dbReference type="Gramene" id="TraesCAD_scaffold_018158_01G000400.1">
    <property type="protein sequence ID" value="TraesCAD_scaffold_018158_01G000400.1"/>
    <property type="gene ID" value="TraesCAD_scaffold_018158_01G000400"/>
</dbReference>
<dbReference type="InterPro" id="IPR013210">
    <property type="entry name" value="LRR_N_plant-typ"/>
</dbReference>
<evidence type="ECO:0000256" key="26">
    <source>
        <dbReference type="PROSITE-ProRule" id="PRU10141"/>
    </source>
</evidence>
<gene>
    <name evidence="29" type="primary">LOC123153477</name>
</gene>
<evidence type="ECO:0000256" key="19">
    <source>
        <dbReference type="ARBA" id="ARBA00023170"/>
    </source>
</evidence>
<dbReference type="InterPro" id="IPR017441">
    <property type="entry name" value="Protein_kinase_ATP_BS"/>
</dbReference>
<evidence type="ECO:0000256" key="18">
    <source>
        <dbReference type="ARBA" id="ARBA00023136"/>
    </source>
</evidence>
<dbReference type="OMA" id="HQDIQIC"/>
<dbReference type="Gramene" id="TraesCLE_scaffold_009286_01G000100.1">
    <property type="protein sequence ID" value="TraesCLE_scaffold_009286_01G000100.1"/>
    <property type="gene ID" value="TraesCLE_scaffold_009286_01G000100"/>
</dbReference>
<evidence type="ECO:0000256" key="10">
    <source>
        <dbReference type="ARBA" id="ARBA00022679"/>
    </source>
</evidence>
<comment type="subcellular location">
    <subcellularLocation>
        <location evidence="1">Cell membrane</location>
        <topology evidence="1">Single-pass type I membrane protein</topology>
    </subcellularLocation>
    <subcellularLocation>
        <location evidence="2">Endoplasmic reticulum membrane</location>
        <topology evidence="2">Single-pass membrane protein</topology>
    </subcellularLocation>
</comment>
<dbReference type="SMART" id="SM00220">
    <property type="entry name" value="S_TKc"/>
    <property type="match status" value="1"/>
</dbReference>
<dbReference type="Pfam" id="PF08263">
    <property type="entry name" value="LRRNT_2"/>
    <property type="match status" value="1"/>
</dbReference>
<evidence type="ECO:0000256" key="8">
    <source>
        <dbReference type="ARBA" id="ARBA00022553"/>
    </source>
</evidence>
<dbReference type="PROSITE" id="PS50011">
    <property type="entry name" value="PROTEIN_KINASE_DOM"/>
    <property type="match status" value="1"/>
</dbReference>
<evidence type="ECO:0000256" key="4">
    <source>
        <dbReference type="ARBA" id="ARBA00009592"/>
    </source>
</evidence>
<keyword evidence="16 26" id="KW-0067">ATP-binding</keyword>
<evidence type="ECO:0000256" key="22">
    <source>
        <dbReference type="ARBA" id="ARBA00048679"/>
    </source>
</evidence>
<dbReference type="SMR" id="A0A3B6RMR2"/>
<proteinExistence type="inferred from homology"/>
<feature type="domain" description="Protein kinase" evidence="28">
    <location>
        <begin position="892"/>
        <end position="1197"/>
    </location>
</feature>
<evidence type="ECO:0000256" key="11">
    <source>
        <dbReference type="ARBA" id="ARBA00022692"/>
    </source>
</evidence>
<name>A0A3B6RMR2_WHEAT</name>
<keyword evidence="11 27" id="KW-0812">Transmembrane</keyword>
<evidence type="ECO:0000259" key="28">
    <source>
        <dbReference type="PROSITE" id="PS50011"/>
    </source>
</evidence>
<dbReference type="Gramene" id="TraesWEE_scaffold_015497_01G000400.1">
    <property type="protein sequence ID" value="TraesWEE_scaffold_015497_01G000400.1"/>
    <property type="gene ID" value="TraesWEE_scaffold_015497_01G000400"/>
</dbReference>
<dbReference type="EC" id="2.7.11.1" evidence="5"/>
<dbReference type="SMART" id="SM00365">
    <property type="entry name" value="LRR_SD22"/>
    <property type="match status" value="6"/>
</dbReference>
<dbReference type="InterPro" id="IPR011009">
    <property type="entry name" value="Kinase-like_dom_sf"/>
</dbReference>
<evidence type="ECO:0000256" key="6">
    <source>
        <dbReference type="ARBA" id="ARBA00022475"/>
    </source>
</evidence>
<dbReference type="Gramene" id="TraesCS7A03G0920000.1">
    <property type="protein sequence ID" value="TraesCS7A03G0920000.1.CDS"/>
    <property type="gene ID" value="TraesCS7A03G0920000"/>
</dbReference>
<organism evidence="29">
    <name type="scientific">Triticum aestivum</name>
    <name type="common">Wheat</name>
    <dbReference type="NCBI Taxonomy" id="4565"/>
    <lineage>
        <taxon>Eukaryota</taxon>
        <taxon>Viridiplantae</taxon>
        <taxon>Streptophyta</taxon>
        <taxon>Embryophyta</taxon>
        <taxon>Tracheophyta</taxon>
        <taxon>Spermatophyta</taxon>
        <taxon>Magnoliopsida</taxon>
        <taxon>Liliopsida</taxon>
        <taxon>Poales</taxon>
        <taxon>Poaceae</taxon>
        <taxon>BOP clade</taxon>
        <taxon>Pooideae</taxon>
        <taxon>Triticodae</taxon>
        <taxon>Triticeae</taxon>
        <taxon>Triticinae</taxon>
        <taxon>Triticum</taxon>
    </lineage>
</organism>
<evidence type="ECO:0000256" key="24">
    <source>
        <dbReference type="ARBA" id="ARBA00056628"/>
    </source>
</evidence>
<dbReference type="InterPro" id="IPR001611">
    <property type="entry name" value="Leu-rich_rpt"/>
</dbReference>
<evidence type="ECO:0000256" key="14">
    <source>
        <dbReference type="ARBA" id="ARBA00022741"/>
    </source>
</evidence>
<dbReference type="PROSITE" id="PS00107">
    <property type="entry name" value="PROTEIN_KINASE_ATP"/>
    <property type="match status" value="1"/>
</dbReference>
<dbReference type="InterPro" id="IPR032675">
    <property type="entry name" value="LRR_dom_sf"/>
</dbReference>
<dbReference type="InterPro" id="IPR000719">
    <property type="entry name" value="Prot_kinase_dom"/>
</dbReference>
<dbReference type="AlphaFoldDB" id="A0A3B6RMR2"/>
<comment type="similarity">
    <text evidence="3">Belongs to the protein kinase superfamily. Ser/Thr protein kinase family.</text>
</comment>
<dbReference type="SUPFAM" id="SSF56112">
    <property type="entry name" value="Protein kinase-like (PK-like)"/>
    <property type="match status" value="1"/>
</dbReference>
<comment type="catalytic activity">
    <reaction evidence="21">
        <text>L-threonyl-[protein] + ATP = O-phospho-L-threonyl-[protein] + ADP + H(+)</text>
        <dbReference type="Rhea" id="RHEA:46608"/>
        <dbReference type="Rhea" id="RHEA-COMP:11060"/>
        <dbReference type="Rhea" id="RHEA-COMP:11605"/>
        <dbReference type="ChEBI" id="CHEBI:15378"/>
        <dbReference type="ChEBI" id="CHEBI:30013"/>
        <dbReference type="ChEBI" id="CHEBI:30616"/>
        <dbReference type="ChEBI" id="CHEBI:61977"/>
        <dbReference type="ChEBI" id="CHEBI:456216"/>
        <dbReference type="EC" id="2.7.11.1"/>
    </reaction>
</comment>